<sequence>MDPFTLWEKAPLGGWQSAMTYARMEDARAALDAWADDFLAEYGLLPVCGRDFRLTEDHAPDIRLEPRAGGPQQISGFPAVMPPPTRRMTLPA</sequence>
<dbReference type="Proteomes" id="UP000469724">
    <property type="component" value="Unassembled WGS sequence"/>
</dbReference>
<dbReference type="AlphaFoldDB" id="A0A7K3NK75"/>
<proteinExistence type="predicted"/>
<accession>A0A7K3NK75</accession>
<dbReference type="RefSeq" id="WP_163301633.1">
    <property type="nucleotide sequence ID" value="NZ_JAAGRQ010000023.1"/>
</dbReference>
<evidence type="ECO:0000313" key="3">
    <source>
        <dbReference type="Proteomes" id="UP000469724"/>
    </source>
</evidence>
<protein>
    <submittedName>
        <fullName evidence="2">Uncharacterized protein</fullName>
    </submittedName>
</protein>
<comment type="caution">
    <text evidence="2">The sequence shown here is derived from an EMBL/GenBank/DDBJ whole genome shotgun (WGS) entry which is preliminary data.</text>
</comment>
<feature type="region of interest" description="Disordered" evidence="1">
    <location>
        <begin position="64"/>
        <end position="92"/>
    </location>
</feature>
<name>A0A7K3NK75_9BACT</name>
<evidence type="ECO:0000313" key="2">
    <source>
        <dbReference type="EMBL" id="NDY56580.1"/>
    </source>
</evidence>
<reference evidence="2 3" key="1">
    <citation type="submission" date="2020-02" db="EMBL/GenBank/DDBJ databases">
        <title>Comparative genomics of sulfur disproportionating microorganisms.</title>
        <authorList>
            <person name="Ward L.M."/>
            <person name="Bertran E."/>
            <person name="Johnston D.T."/>
        </authorList>
    </citation>
    <scope>NUCLEOTIDE SEQUENCE [LARGE SCALE GENOMIC DNA]</scope>
    <source>
        <strain evidence="2 3">DSM 3696</strain>
    </source>
</reference>
<gene>
    <name evidence="2" type="ORF">G3N56_07465</name>
</gene>
<keyword evidence="3" id="KW-1185">Reference proteome</keyword>
<organism evidence="2 3">
    <name type="scientific">Desulfolutivibrio sulfodismutans</name>
    <dbReference type="NCBI Taxonomy" id="63561"/>
    <lineage>
        <taxon>Bacteria</taxon>
        <taxon>Pseudomonadati</taxon>
        <taxon>Thermodesulfobacteriota</taxon>
        <taxon>Desulfovibrionia</taxon>
        <taxon>Desulfovibrionales</taxon>
        <taxon>Desulfovibrionaceae</taxon>
        <taxon>Desulfolutivibrio</taxon>
    </lineage>
</organism>
<evidence type="ECO:0000256" key="1">
    <source>
        <dbReference type="SAM" id="MobiDB-lite"/>
    </source>
</evidence>
<dbReference type="EMBL" id="JAAGRQ010000023">
    <property type="protein sequence ID" value="NDY56580.1"/>
    <property type="molecule type" value="Genomic_DNA"/>
</dbReference>